<evidence type="ECO:0000313" key="4">
    <source>
        <dbReference type="Proteomes" id="UP000589520"/>
    </source>
</evidence>
<keyword evidence="3" id="KW-0449">Lipoprotein</keyword>
<proteinExistence type="predicted"/>
<dbReference type="EMBL" id="JACCCW010000001">
    <property type="protein sequence ID" value="NYF78750.1"/>
    <property type="molecule type" value="Genomic_DNA"/>
</dbReference>
<sequence length="302" mass="33838">MQIVRRNLKRAFSTLLLGMTPFLSGCLGHTRIVPKTRVATIVMTSDLDQLVKQIDARYSAIQTMNANIEISGISGGSLQGEIKESIALGGYLFIRKPEDIRIYLKVPVVSSLAMDMVSDGKTFKLYDAYHHKAVVGSNQVTTPSKNGLENLRPNVIFDAVLVHGVGDDQLVSVTLDTHIVDNSAISHKKDDLVEEPEYQLAILGKPQGKEVHTLRVIHIDRKNLLPYKQETYDESGQIVTRASYDNYQTIDGIQYPMKIQIERPLDHYGLNLNITKLVLNQKLDDEQFDLKIPDGVPIQQMN</sequence>
<organism evidence="3 4">
    <name type="scientific">Granulicella arctica</name>
    <dbReference type="NCBI Taxonomy" id="940613"/>
    <lineage>
        <taxon>Bacteria</taxon>
        <taxon>Pseudomonadati</taxon>
        <taxon>Acidobacteriota</taxon>
        <taxon>Terriglobia</taxon>
        <taxon>Terriglobales</taxon>
        <taxon>Acidobacteriaceae</taxon>
        <taxon>Granulicella</taxon>
    </lineage>
</organism>
<dbReference type="PROSITE" id="PS51257">
    <property type="entry name" value="PROKAR_LIPOPROTEIN"/>
    <property type="match status" value="1"/>
</dbReference>
<gene>
    <name evidence="3" type="ORF">HDF17_001037</name>
</gene>
<protein>
    <submittedName>
        <fullName evidence="3">Outer membrane lipoprotein-sorting protein</fullName>
    </submittedName>
</protein>
<keyword evidence="1" id="KW-0732">Signal</keyword>
<evidence type="ECO:0000313" key="3">
    <source>
        <dbReference type="EMBL" id="NYF78750.1"/>
    </source>
</evidence>
<comment type="caution">
    <text evidence="3">The sequence shown here is derived from an EMBL/GenBank/DDBJ whole genome shotgun (WGS) entry which is preliminary data.</text>
</comment>
<name>A0A7Y9PFH8_9BACT</name>
<keyword evidence="4" id="KW-1185">Reference proteome</keyword>
<reference evidence="3 4" key="1">
    <citation type="submission" date="2020-07" db="EMBL/GenBank/DDBJ databases">
        <title>Genomic Encyclopedia of Type Strains, Phase IV (KMG-V): Genome sequencing to study the core and pangenomes of soil and plant-associated prokaryotes.</title>
        <authorList>
            <person name="Whitman W."/>
        </authorList>
    </citation>
    <scope>NUCLEOTIDE SEQUENCE [LARGE SCALE GENOMIC DNA]</scope>
    <source>
        <strain evidence="3 4">X4EP2</strain>
    </source>
</reference>
<dbReference type="InterPro" id="IPR033399">
    <property type="entry name" value="TP_0789-like"/>
</dbReference>
<accession>A0A7Y9PFH8</accession>
<dbReference type="AlphaFoldDB" id="A0A7Y9PFH8"/>
<dbReference type="SUPFAM" id="SSF89392">
    <property type="entry name" value="Prokaryotic lipoproteins and lipoprotein localization factors"/>
    <property type="match status" value="1"/>
</dbReference>
<evidence type="ECO:0000259" key="2">
    <source>
        <dbReference type="Pfam" id="PF17131"/>
    </source>
</evidence>
<dbReference type="Pfam" id="PF17131">
    <property type="entry name" value="LolA_like"/>
    <property type="match status" value="1"/>
</dbReference>
<dbReference type="InterPro" id="IPR029046">
    <property type="entry name" value="LolA/LolB/LppX"/>
</dbReference>
<evidence type="ECO:0000256" key="1">
    <source>
        <dbReference type="ARBA" id="ARBA00022729"/>
    </source>
</evidence>
<dbReference type="Gene3D" id="2.50.20.10">
    <property type="entry name" value="Lipoprotein localisation LolA/LolB/LppX"/>
    <property type="match status" value="1"/>
</dbReference>
<feature type="domain" description="Uncharacterized protein TP-0789" evidence="2">
    <location>
        <begin position="187"/>
        <end position="289"/>
    </location>
</feature>
<dbReference type="Proteomes" id="UP000589520">
    <property type="component" value="Unassembled WGS sequence"/>
</dbReference>